<dbReference type="InterPro" id="IPR003142">
    <property type="entry name" value="BPL_C"/>
</dbReference>
<dbReference type="PANTHER" id="PTHR12835">
    <property type="entry name" value="BIOTIN PROTEIN LIGASE"/>
    <property type="match status" value="1"/>
</dbReference>
<dbReference type="Gene3D" id="2.30.30.100">
    <property type="match status" value="1"/>
</dbReference>
<accession>A0A2T4JA36</accession>
<dbReference type="PANTHER" id="PTHR12835:SF5">
    <property type="entry name" value="BIOTIN--PROTEIN LIGASE"/>
    <property type="match status" value="1"/>
</dbReference>
<dbReference type="Gene3D" id="3.30.930.10">
    <property type="entry name" value="Bira Bifunctional Protein, Domain 2"/>
    <property type="match status" value="1"/>
</dbReference>
<evidence type="ECO:0000313" key="6">
    <source>
        <dbReference type="EMBL" id="PTE14751.1"/>
    </source>
</evidence>
<dbReference type="AlphaFoldDB" id="A0A2T4JA36"/>
<comment type="catalytic activity">
    <reaction evidence="4">
        <text>biotin + L-lysyl-[protein] + ATP = N(6)-biotinyl-L-lysyl-[protein] + AMP + diphosphate + H(+)</text>
        <dbReference type="Rhea" id="RHEA:11756"/>
        <dbReference type="Rhea" id="RHEA-COMP:9752"/>
        <dbReference type="Rhea" id="RHEA-COMP:10505"/>
        <dbReference type="ChEBI" id="CHEBI:15378"/>
        <dbReference type="ChEBI" id="CHEBI:29969"/>
        <dbReference type="ChEBI" id="CHEBI:30616"/>
        <dbReference type="ChEBI" id="CHEBI:33019"/>
        <dbReference type="ChEBI" id="CHEBI:57586"/>
        <dbReference type="ChEBI" id="CHEBI:83144"/>
        <dbReference type="ChEBI" id="CHEBI:456215"/>
        <dbReference type="EC" id="6.3.4.15"/>
    </reaction>
</comment>
<dbReference type="PROSITE" id="PS51733">
    <property type="entry name" value="BPL_LPL_CATALYTIC"/>
    <property type="match status" value="1"/>
</dbReference>
<dbReference type="Pfam" id="PF02237">
    <property type="entry name" value="BPL_C"/>
    <property type="match status" value="1"/>
</dbReference>
<dbReference type="InterPro" id="IPR004408">
    <property type="entry name" value="Biotin_CoA_COase_ligase"/>
</dbReference>
<dbReference type="Pfam" id="PF03099">
    <property type="entry name" value="BPL_LplA_LipB"/>
    <property type="match status" value="1"/>
</dbReference>
<keyword evidence="1 6" id="KW-0436">Ligase</keyword>
<feature type="domain" description="BPL/LPL catalytic" evidence="5">
    <location>
        <begin position="1"/>
        <end position="181"/>
    </location>
</feature>
<dbReference type="EC" id="6.3.4.15" evidence="3"/>
<evidence type="ECO:0000256" key="1">
    <source>
        <dbReference type="ARBA" id="ARBA00022598"/>
    </source>
</evidence>
<reference evidence="6 7" key="1">
    <citation type="submission" date="2018-03" db="EMBL/GenBank/DDBJ databases">
        <title>Rhodobacter blasticus.</title>
        <authorList>
            <person name="Meyer T.E."/>
            <person name="Miller S."/>
            <person name="Lodha T."/>
            <person name="Gandham S."/>
            <person name="Chintalapati S."/>
            <person name="Chintalapati V.R."/>
        </authorList>
    </citation>
    <scope>NUCLEOTIDE SEQUENCE [LARGE SCALE GENOMIC DNA]</scope>
    <source>
        <strain evidence="6 7">DSM 2131</strain>
    </source>
</reference>
<evidence type="ECO:0000256" key="2">
    <source>
        <dbReference type="ARBA" id="ARBA00023267"/>
    </source>
</evidence>
<comment type="caution">
    <text evidence="6">The sequence shown here is derived from an EMBL/GenBank/DDBJ whole genome shotgun (WGS) entry which is preliminary data.</text>
</comment>
<keyword evidence="7" id="KW-1185">Reference proteome</keyword>
<dbReference type="CDD" id="cd16442">
    <property type="entry name" value="BPL"/>
    <property type="match status" value="1"/>
</dbReference>
<dbReference type="SUPFAM" id="SSF55681">
    <property type="entry name" value="Class II aaRS and biotin synthetases"/>
    <property type="match status" value="1"/>
</dbReference>
<dbReference type="InterPro" id="IPR045864">
    <property type="entry name" value="aa-tRNA-synth_II/BPL/LPL"/>
</dbReference>
<organism evidence="6 7">
    <name type="scientific">Fuscovulum blasticum DSM 2131</name>
    <dbReference type="NCBI Taxonomy" id="1188250"/>
    <lineage>
        <taxon>Bacteria</taxon>
        <taxon>Pseudomonadati</taxon>
        <taxon>Pseudomonadota</taxon>
        <taxon>Alphaproteobacteria</taxon>
        <taxon>Rhodobacterales</taxon>
        <taxon>Paracoccaceae</taxon>
        <taxon>Pseudogemmobacter</taxon>
    </lineage>
</organism>
<dbReference type="RefSeq" id="WP_107673003.1">
    <property type="nucleotide sequence ID" value="NZ_PZKE01000006.1"/>
</dbReference>
<gene>
    <name evidence="6" type="ORF">C5F44_08045</name>
</gene>
<dbReference type="GO" id="GO:0005737">
    <property type="term" value="C:cytoplasm"/>
    <property type="evidence" value="ECO:0007669"/>
    <property type="project" value="TreeGrafter"/>
</dbReference>
<protein>
    <recommendedName>
        <fullName evidence="3">biotin--[biotin carboxyl-carrier protein] ligase</fullName>
        <ecNumber evidence="3">6.3.4.15</ecNumber>
    </recommendedName>
</protein>
<name>A0A2T4JA36_FUSBL</name>
<evidence type="ECO:0000256" key="4">
    <source>
        <dbReference type="ARBA" id="ARBA00047846"/>
    </source>
</evidence>
<dbReference type="InterPro" id="IPR004143">
    <property type="entry name" value="BPL_LPL_catalytic"/>
</dbReference>
<evidence type="ECO:0000313" key="7">
    <source>
        <dbReference type="Proteomes" id="UP000241362"/>
    </source>
</evidence>
<proteinExistence type="predicted"/>
<dbReference type="Proteomes" id="UP000241362">
    <property type="component" value="Unassembled WGS sequence"/>
</dbReference>
<evidence type="ECO:0000259" key="5">
    <source>
        <dbReference type="PROSITE" id="PS51733"/>
    </source>
</evidence>
<dbReference type="NCBIfam" id="TIGR00121">
    <property type="entry name" value="birA_ligase"/>
    <property type="match status" value="1"/>
</dbReference>
<sequence length="243" mass="25512">MSADAPAGRVLLETVDSTNAEGFRRAPHLTGPLWILAREQSAGRGRRARPWASPPGNFYGTLVLRHTDPPARAALRSFAAALALRDAFAALTGLPQVFSLKWPNDVLLNGGKVAGILLEAQGPVLCIGIGVNLIGAPPVGAVEPGAVTPVSLLSETGLRITPEHFLDALAAAYAGWEARFAAEGFAPLRTAFLAHAARLGEPIRARTGNETREGLFETIDTDGNLILRMAAGPVAIPAAEVFF</sequence>
<evidence type="ECO:0000256" key="3">
    <source>
        <dbReference type="ARBA" id="ARBA00024227"/>
    </source>
</evidence>
<dbReference type="EMBL" id="PZKE01000006">
    <property type="protein sequence ID" value="PTE14751.1"/>
    <property type="molecule type" value="Genomic_DNA"/>
</dbReference>
<dbReference type="GO" id="GO:0004077">
    <property type="term" value="F:biotin--[biotin carboxyl-carrier protein] ligase activity"/>
    <property type="evidence" value="ECO:0007669"/>
    <property type="project" value="UniProtKB-EC"/>
</dbReference>
<keyword evidence="2" id="KW-0092">Biotin</keyword>